<reference evidence="2 3" key="1">
    <citation type="submission" date="2019-02" db="EMBL/GenBank/DDBJ databases">
        <title>Deep-cultivation of Planctomycetes and their phenomic and genomic characterization uncovers novel biology.</title>
        <authorList>
            <person name="Wiegand S."/>
            <person name="Jogler M."/>
            <person name="Boedeker C."/>
            <person name="Pinto D."/>
            <person name="Vollmers J."/>
            <person name="Rivas-Marin E."/>
            <person name="Kohn T."/>
            <person name="Peeters S.H."/>
            <person name="Heuer A."/>
            <person name="Rast P."/>
            <person name="Oberbeckmann S."/>
            <person name="Bunk B."/>
            <person name="Jeske O."/>
            <person name="Meyerdierks A."/>
            <person name="Storesund J.E."/>
            <person name="Kallscheuer N."/>
            <person name="Luecker S."/>
            <person name="Lage O.M."/>
            <person name="Pohl T."/>
            <person name="Merkel B.J."/>
            <person name="Hornburger P."/>
            <person name="Mueller R.-W."/>
            <person name="Bruemmer F."/>
            <person name="Labrenz M."/>
            <person name="Spormann A.M."/>
            <person name="Op Den Camp H."/>
            <person name="Overmann J."/>
            <person name="Amann R."/>
            <person name="Jetten M.S.M."/>
            <person name="Mascher T."/>
            <person name="Medema M.H."/>
            <person name="Devos D.P."/>
            <person name="Kaster A.-K."/>
            <person name="Ovreas L."/>
            <person name="Rohde M."/>
            <person name="Galperin M.Y."/>
            <person name="Jogler C."/>
        </authorList>
    </citation>
    <scope>NUCLEOTIDE SEQUENCE [LARGE SCALE GENOMIC DNA]</scope>
    <source>
        <strain evidence="2 3">Mal64</strain>
    </source>
</reference>
<feature type="transmembrane region" description="Helical" evidence="1">
    <location>
        <begin position="71"/>
        <end position="91"/>
    </location>
</feature>
<dbReference type="AlphaFoldDB" id="A0A5C5ZPF7"/>
<evidence type="ECO:0000313" key="3">
    <source>
        <dbReference type="Proteomes" id="UP000315440"/>
    </source>
</evidence>
<keyword evidence="1" id="KW-0472">Membrane</keyword>
<gene>
    <name evidence="2" type="ORF">Mal64_22550</name>
</gene>
<organism evidence="2 3">
    <name type="scientific">Pseudobythopirellula maris</name>
    <dbReference type="NCBI Taxonomy" id="2527991"/>
    <lineage>
        <taxon>Bacteria</taxon>
        <taxon>Pseudomonadati</taxon>
        <taxon>Planctomycetota</taxon>
        <taxon>Planctomycetia</taxon>
        <taxon>Pirellulales</taxon>
        <taxon>Lacipirellulaceae</taxon>
        <taxon>Pseudobythopirellula</taxon>
    </lineage>
</organism>
<sequence>MPALRARSTEIAVFALLVAIGVAGRWGQPDWCVTPLAAVGLFAGRYFASRSVAMLVPLTAMLVSDLALPAYANRGVMLAVYAAMVLPPLLGRLLRNDRLSRPAWLGRLAAGAVAPSVVFFLVTNFAYWSLGSLYPHTGAGLMACYAAAVPFFRAMLTGDVVYTALVFGAAMLAGMRAPQAAPARG</sequence>
<dbReference type="Pfam" id="PF20221">
    <property type="entry name" value="DUF6580"/>
    <property type="match status" value="1"/>
</dbReference>
<dbReference type="Proteomes" id="UP000315440">
    <property type="component" value="Unassembled WGS sequence"/>
</dbReference>
<dbReference type="InterPro" id="IPR046487">
    <property type="entry name" value="DUF6580"/>
</dbReference>
<keyword evidence="1" id="KW-1133">Transmembrane helix</keyword>
<accession>A0A5C5ZPF7</accession>
<feature type="transmembrane region" description="Helical" evidence="1">
    <location>
        <begin position="159"/>
        <end position="177"/>
    </location>
</feature>
<evidence type="ECO:0000256" key="1">
    <source>
        <dbReference type="SAM" id="Phobius"/>
    </source>
</evidence>
<dbReference type="OrthoDB" id="9806699at2"/>
<feature type="transmembrane region" description="Helical" evidence="1">
    <location>
        <begin position="103"/>
        <end position="127"/>
    </location>
</feature>
<keyword evidence="3" id="KW-1185">Reference proteome</keyword>
<name>A0A5C5ZPF7_9BACT</name>
<dbReference type="EMBL" id="SJPQ01000002">
    <property type="protein sequence ID" value="TWT88767.1"/>
    <property type="molecule type" value="Genomic_DNA"/>
</dbReference>
<evidence type="ECO:0000313" key="2">
    <source>
        <dbReference type="EMBL" id="TWT88767.1"/>
    </source>
</evidence>
<keyword evidence="1" id="KW-0812">Transmembrane</keyword>
<evidence type="ECO:0008006" key="4">
    <source>
        <dbReference type="Google" id="ProtNLM"/>
    </source>
</evidence>
<protein>
    <recommendedName>
        <fullName evidence="4">Rod shape-determining protein MreD</fullName>
    </recommendedName>
</protein>
<proteinExistence type="predicted"/>
<dbReference type="RefSeq" id="WP_146400103.1">
    <property type="nucleotide sequence ID" value="NZ_SJPQ01000002.1"/>
</dbReference>
<comment type="caution">
    <text evidence="2">The sequence shown here is derived from an EMBL/GenBank/DDBJ whole genome shotgun (WGS) entry which is preliminary data.</text>
</comment>